<sequence>MPEISSFYGIRVTMYYRDHQPPHFHAEYGDDEIVIVIADLSTYAGSLPKRAHRLVLEWAIQHQTALGGLWTLAQAQQPLSKLPPLS</sequence>
<accession>A0A918KXN8</accession>
<dbReference type="Pfam" id="PF13711">
    <property type="entry name" value="DUF4160"/>
    <property type="match status" value="1"/>
</dbReference>
<name>A0A918KXN8_9DEIO</name>
<proteinExistence type="predicted"/>
<evidence type="ECO:0000313" key="2">
    <source>
        <dbReference type="Proteomes" id="UP000603865"/>
    </source>
</evidence>
<dbReference type="Proteomes" id="UP000603865">
    <property type="component" value="Unassembled WGS sequence"/>
</dbReference>
<organism evidence="1 2">
    <name type="scientific">Deinococcus ruber</name>
    <dbReference type="NCBI Taxonomy" id="1848197"/>
    <lineage>
        <taxon>Bacteria</taxon>
        <taxon>Thermotogati</taxon>
        <taxon>Deinococcota</taxon>
        <taxon>Deinococci</taxon>
        <taxon>Deinococcales</taxon>
        <taxon>Deinococcaceae</taxon>
        <taxon>Deinococcus</taxon>
    </lineage>
</organism>
<gene>
    <name evidence="1" type="ORF">GCM10008957_56500</name>
</gene>
<dbReference type="RefSeq" id="WP_189093865.1">
    <property type="nucleotide sequence ID" value="NZ_BMQL01000111.1"/>
</dbReference>
<evidence type="ECO:0008006" key="3">
    <source>
        <dbReference type="Google" id="ProtNLM"/>
    </source>
</evidence>
<reference evidence="1" key="1">
    <citation type="journal article" date="2014" name="Int. J. Syst. Evol. Microbiol.">
        <title>Complete genome sequence of Corynebacterium casei LMG S-19264T (=DSM 44701T), isolated from a smear-ripened cheese.</title>
        <authorList>
            <consortium name="US DOE Joint Genome Institute (JGI-PGF)"/>
            <person name="Walter F."/>
            <person name="Albersmeier A."/>
            <person name="Kalinowski J."/>
            <person name="Ruckert C."/>
        </authorList>
    </citation>
    <scope>NUCLEOTIDE SEQUENCE</scope>
    <source>
        <strain evidence="1">JCM 31311</strain>
    </source>
</reference>
<protein>
    <recommendedName>
        <fullName evidence="3">DUF4160 domain-containing protein</fullName>
    </recommendedName>
</protein>
<keyword evidence="2" id="KW-1185">Reference proteome</keyword>
<dbReference type="EMBL" id="BMQL01000111">
    <property type="protein sequence ID" value="GGR40978.1"/>
    <property type="molecule type" value="Genomic_DNA"/>
</dbReference>
<dbReference type="InterPro" id="IPR025427">
    <property type="entry name" value="DUF4160"/>
</dbReference>
<reference evidence="1" key="2">
    <citation type="submission" date="2020-09" db="EMBL/GenBank/DDBJ databases">
        <authorList>
            <person name="Sun Q."/>
            <person name="Ohkuma M."/>
        </authorList>
    </citation>
    <scope>NUCLEOTIDE SEQUENCE</scope>
    <source>
        <strain evidence="1">JCM 31311</strain>
    </source>
</reference>
<comment type="caution">
    <text evidence="1">The sequence shown here is derived from an EMBL/GenBank/DDBJ whole genome shotgun (WGS) entry which is preliminary data.</text>
</comment>
<dbReference type="AlphaFoldDB" id="A0A918KXN8"/>
<evidence type="ECO:0000313" key="1">
    <source>
        <dbReference type="EMBL" id="GGR40978.1"/>
    </source>
</evidence>